<feature type="domain" description="Thiamine pyrophosphate enzyme N-terminal TPP-binding" evidence="1">
    <location>
        <begin position="4"/>
        <end position="72"/>
    </location>
</feature>
<feature type="non-terminal residue" evidence="2">
    <location>
        <position position="141"/>
    </location>
</feature>
<dbReference type="Gene3D" id="3.40.50.970">
    <property type="match status" value="1"/>
</dbReference>
<evidence type="ECO:0000259" key="1">
    <source>
        <dbReference type="Pfam" id="PF02776"/>
    </source>
</evidence>
<gene>
    <name evidence="2" type="ORF">DMO24_23810</name>
</gene>
<dbReference type="Pfam" id="PF02776">
    <property type="entry name" value="TPP_enzyme_N"/>
    <property type="match status" value="1"/>
</dbReference>
<evidence type="ECO:0000313" key="3">
    <source>
        <dbReference type="Proteomes" id="UP000247602"/>
    </source>
</evidence>
<dbReference type="InterPro" id="IPR012001">
    <property type="entry name" value="Thiamin_PyroP_enz_TPP-bd_dom"/>
</dbReference>
<comment type="caution">
    <text evidence="2">The sequence shown here is derived from an EMBL/GenBank/DDBJ whole genome shotgun (WGS) entry which is preliminary data.</text>
</comment>
<reference evidence="2 3" key="1">
    <citation type="submission" date="2018-06" db="EMBL/GenBank/DDBJ databases">
        <title>Draft genome sequence of Modestobacter versicolor CP153-2.</title>
        <authorList>
            <person name="Gundlapally S.R."/>
        </authorList>
    </citation>
    <scope>NUCLEOTIDE SEQUENCE [LARGE SCALE GENOMIC DNA]</scope>
    <source>
        <strain evidence="2 3">CP153-2</strain>
    </source>
</reference>
<proteinExistence type="predicted"/>
<protein>
    <submittedName>
        <fullName evidence="2">2-succinyl-5-enolpyruvyl-6-hydroxy-3-cyclohexene-1-carboxylic-acid synthase</fullName>
    </submittedName>
</protein>
<organism evidence="2 3">
    <name type="scientific">Modestobacter versicolor</name>
    <dbReference type="NCBI Taxonomy" id="429133"/>
    <lineage>
        <taxon>Bacteria</taxon>
        <taxon>Bacillati</taxon>
        <taxon>Actinomycetota</taxon>
        <taxon>Actinomycetes</taxon>
        <taxon>Geodermatophilales</taxon>
        <taxon>Geodermatophilaceae</taxon>
        <taxon>Modestobacter</taxon>
    </lineage>
</organism>
<evidence type="ECO:0000313" key="2">
    <source>
        <dbReference type="EMBL" id="PZA18866.1"/>
    </source>
</evidence>
<keyword evidence="3" id="KW-1185">Reference proteome</keyword>
<dbReference type="PANTHER" id="PTHR42916">
    <property type="entry name" value="2-SUCCINYL-5-ENOLPYRUVYL-6-HYDROXY-3-CYCLOHEXENE-1-CARBOXYLATE SYNTHASE"/>
    <property type="match status" value="1"/>
</dbReference>
<feature type="non-terminal residue" evidence="2">
    <location>
        <position position="1"/>
    </location>
</feature>
<dbReference type="GO" id="GO:0030976">
    <property type="term" value="F:thiamine pyrophosphate binding"/>
    <property type="evidence" value="ECO:0007669"/>
    <property type="project" value="InterPro"/>
</dbReference>
<dbReference type="EMBL" id="QKNV01000569">
    <property type="protein sequence ID" value="PZA18866.1"/>
    <property type="molecule type" value="Genomic_DNA"/>
</dbReference>
<dbReference type="PANTHER" id="PTHR42916:SF1">
    <property type="entry name" value="PROTEIN PHYLLO, CHLOROPLASTIC"/>
    <property type="match status" value="1"/>
</dbReference>
<dbReference type="Proteomes" id="UP000247602">
    <property type="component" value="Unassembled WGS sequence"/>
</dbReference>
<dbReference type="AlphaFoldDB" id="A0A323V679"/>
<name>A0A323V679_9ACTN</name>
<dbReference type="RefSeq" id="WP_258373107.1">
    <property type="nucleotide sequence ID" value="NZ_QKNV01000569.1"/>
</dbReference>
<dbReference type="InterPro" id="IPR029061">
    <property type="entry name" value="THDP-binding"/>
</dbReference>
<accession>A0A323V679</accession>
<sequence>VRIDERTAAFLALGLAKSAGRPVPVLTTSGTATAHLHAAVLEADASGVPLLALTADRPPELRSTGANQTIEQPGLYGRAVRWAADVGTPEPGREAAQNRYWRSLVAKALLVARGELSGDPGPVHLNLALREPLMPDDVTPG</sequence>
<dbReference type="SUPFAM" id="SSF52518">
    <property type="entry name" value="Thiamin diphosphate-binding fold (THDP-binding)"/>
    <property type="match status" value="1"/>
</dbReference>
<dbReference type="GO" id="GO:0000287">
    <property type="term" value="F:magnesium ion binding"/>
    <property type="evidence" value="ECO:0007669"/>
    <property type="project" value="UniProtKB-ARBA"/>
</dbReference>